<dbReference type="VEuPathDB" id="MicrosporidiaDB:A0H76_2203"/>
<sequence length="164" mass="19443">MKTIELKAEDILATMISGEVVQTEHNKELWESEDERLNQIIEEYDKKIRKYYKNQEKLIPHHICIKENMPIVNKRQYRMNIEKMIEVKRQCEEMLLKGIIEESNSPWNSPIILVPKKDNKWRICVDFRLLNNITKEESCPPPTTQECFDALGVSNYFSTLDLEA</sequence>
<dbReference type="EMBL" id="LTAI01000559">
    <property type="protein sequence ID" value="ORD98607.1"/>
    <property type="molecule type" value="Genomic_DNA"/>
</dbReference>
<protein>
    <submittedName>
        <fullName evidence="1">POL3</fullName>
    </submittedName>
</protein>
<dbReference type="InterPro" id="IPR043502">
    <property type="entry name" value="DNA/RNA_pol_sf"/>
</dbReference>
<dbReference type="PANTHER" id="PTHR24559">
    <property type="entry name" value="TRANSPOSON TY3-I GAG-POL POLYPROTEIN"/>
    <property type="match status" value="1"/>
</dbReference>
<dbReference type="PANTHER" id="PTHR24559:SF444">
    <property type="entry name" value="REVERSE TRANSCRIPTASE DOMAIN-CONTAINING PROTEIN"/>
    <property type="match status" value="1"/>
</dbReference>
<dbReference type="InterPro" id="IPR053134">
    <property type="entry name" value="RNA-dir_DNA_polymerase"/>
</dbReference>
<gene>
    <name evidence="1" type="primary">POL3</name>
    <name evidence="1" type="ORF">A0H76_2203</name>
</gene>
<organism evidence="1 2">
    <name type="scientific">Hepatospora eriocheir</name>
    <dbReference type="NCBI Taxonomy" id="1081669"/>
    <lineage>
        <taxon>Eukaryota</taxon>
        <taxon>Fungi</taxon>
        <taxon>Fungi incertae sedis</taxon>
        <taxon>Microsporidia</taxon>
        <taxon>Hepatosporidae</taxon>
        <taxon>Hepatospora</taxon>
    </lineage>
</organism>
<dbReference type="Gene3D" id="3.10.10.10">
    <property type="entry name" value="HIV Type 1 Reverse Transcriptase, subunit A, domain 1"/>
    <property type="match status" value="1"/>
</dbReference>
<reference evidence="1 2" key="1">
    <citation type="journal article" date="2017" name="Environ. Microbiol.">
        <title>Decay of the glycolytic pathway and adaptation to intranuclear parasitism within Enterocytozoonidae microsporidia.</title>
        <authorList>
            <person name="Wiredu Boakye D."/>
            <person name="Jaroenlak P."/>
            <person name="Prachumwat A."/>
            <person name="Williams T.A."/>
            <person name="Bateman K.S."/>
            <person name="Itsathitphaisarn O."/>
            <person name="Sritunyalucksana K."/>
            <person name="Paszkiewicz K.H."/>
            <person name="Moore K.A."/>
            <person name="Stentiford G.D."/>
            <person name="Williams B.A."/>
        </authorList>
    </citation>
    <scope>NUCLEOTIDE SEQUENCE [LARGE SCALE GENOMIC DNA]</scope>
    <source>
        <strain evidence="2">canceri</strain>
    </source>
</reference>
<dbReference type="Proteomes" id="UP000192501">
    <property type="component" value="Unassembled WGS sequence"/>
</dbReference>
<evidence type="ECO:0000313" key="1">
    <source>
        <dbReference type="EMBL" id="ORD98607.1"/>
    </source>
</evidence>
<name>A0A1X0QFS6_9MICR</name>
<evidence type="ECO:0000313" key="2">
    <source>
        <dbReference type="Proteomes" id="UP000192501"/>
    </source>
</evidence>
<accession>A0A1X0QFS6</accession>
<dbReference type="AlphaFoldDB" id="A0A1X0QFS6"/>
<dbReference type="SUPFAM" id="SSF56672">
    <property type="entry name" value="DNA/RNA polymerases"/>
    <property type="match status" value="1"/>
</dbReference>
<dbReference type="VEuPathDB" id="MicrosporidiaDB:HERIO_1592"/>
<comment type="caution">
    <text evidence="1">The sequence shown here is derived from an EMBL/GenBank/DDBJ whole genome shotgun (WGS) entry which is preliminary data.</text>
</comment>
<proteinExistence type="predicted"/>